<name>A0A9N9EXC1_9GLOM</name>
<proteinExistence type="predicted"/>
<protein>
    <submittedName>
        <fullName evidence="1">8370_t:CDS:1</fullName>
    </submittedName>
</protein>
<feature type="non-terminal residue" evidence="1">
    <location>
        <position position="1"/>
    </location>
</feature>
<comment type="caution">
    <text evidence="1">The sequence shown here is derived from an EMBL/GenBank/DDBJ whole genome shotgun (WGS) entry which is preliminary data.</text>
</comment>
<accession>A0A9N9EXC1</accession>
<keyword evidence="2" id="KW-1185">Reference proteome</keyword>
<evidence type="ECO:0000313" key="1">
    <source>
        <dbReference type="EMBL" id="CAG8696532.1"/>
    </source>
</evidence>
<dbReference type="AlphaFoldDB" id="A0A9N9EXC1"/>
<sequence>GLDVFTSDLPQGNDIAGTLRYNVYRGCRSCKATKDQLTNLTFDIYYCGQYHQITDQEFQLINQQTSKNAKSRLGSQYGLQLSSGPLDPILHDRHLHVPQDAYHAIAGKIARLLNCTYSILTLTGENNLINYWKNFETPA</sequence>
<evidence type="ECO:0000313" key="2">
    <source>
        <dbReference type="Proteomes" id="UP000789508"/>
    </source>
</evidence>
<dbReference type="OrthoDB" id="2422019at2759"/>
<organism evidence="1 2">
    <name type="scientific">Ambispora leptoticha</name>
    <dbReference type="NCBI Taxonomy" id="144679"/>
    <lineage>
        <taxon>Eukaryota</taxon>
        <taxon>Fungi</taxon>
        <taxon>Fungi incertae sedis</taxon>
        <taxon>Mucoromycota</taxon>
        <taxon>Glomeromycotina</taxon>
        <taxon>Glomeromycetes</taxon>
        <taxon>Archaeosporales</taxon>
        <taxon>Ambisporaceae</taxon>
        <taxon>Ambispora</taxon>
    </lineage>
</organism>
<reference evidence="1" key="1">
    <citation type="submission" date="2021-06" db="EMBL/GenBank/DDBJ databases">
        <authorList>
            <person name="Kallberg Y."/>
            <person name="Tangrot J."/>
            <person name="Rosling A."/>
        </authorList>
    </citation>
    <scope>NUCLEOTIDE SEQUENCE</scope>
    <source>
        <strain evidence="1">FL130A</strain>
    </source>
</reference>
<gene>
    <name evidence="1" type="ORF">ALEPTO_LOCUS11410</name>
</gene>
<dbReference type="Proteomes" id="UP000789508">
    <property type="component" value="Unassembled WGS sequence"/>
</dbReference>
<dbReference type="EMBL" id="CAJVPS010018190">
    <property type="protein sequence ID" value="CAG8696532.1"/>
    <property type="molecule type" value="Genomic_DNA"/>
</dbReference>